<protein>
    <submittedName>
        <fullName evidence="1">TRAP transporter fused permease subunit</fullName>
    </submittedName>
</protein>
<evidence type="ECO:0000313" key="2">
    <source>
        <dbReference type="Proteomes" id="UP000616151"/>
    </source>
</evidence>
<organism evidence="1 2">
    <name type="scientific">Taklimakanibacter albus</name>
    <dbReference type="NCBI Taxonomy" id="2800327"/>
    <lineage>
        <taxon>Bacteria</taxon>
        <taxon>Pseudomonadati</taxon>
        <taxon>Pseudomonadota</taxon>
        <taxon>Alphaproteobacteria</taxon>
        <taxon>Hyphomicrobiales</taxon>
        <taxon>Aestuariivirgaceae</taxon>
        <taxon>Taklimakanibacter</taxon>
    </lineage>
</organism>
<gene>
    <name evidence="1" type="ORF">JHL16_33190</name>
</gene>
<dbReference type="EMBL" id="JAENHL010000008">
    <property type="protein sequence ID" value="MBK1871269.1"/>
    <property type="molecule type" value="Genomic_DNA"/>
</dbReference>
<proteinExistence type="predicted"/>
<sequence length="632" mass="66669">MAGEPVTGGAVARADRGRSFFSDVLAACLILWPPLWVFDPFHLIQPHLMVEQFAVLELAFCLAWAVFMRLPAGRTIAALAVMAVLVLCGWLFLRFPDLTLSIYDGRSETLVLSVLLMSVCFIAGWFLAGRGLTVLVALFLLYGILTLHFPSTFSALGGGTRTFLTYMTFGSDAIIGQTLIVVTVTVSCFVLFGRAFLLAGGAKAINDLALWLGGRDAGAPVKTAVLASGMFGTISGNATSNVLTVGSVTIPLMMRYGVRPATAGGIEAVASTGGQLMPPVMGTAAFMMAELTGIPYAEIALAALLPALLFYFVLLVEAHRIGKATAKPAEADAPHVDRAAALRSLAIFAFILIGVSVLLFWYGRSPEWAAVLGILLCGLVAISRGRRALAWTAVRRELREVAAILVPLVVTAAIVGIMLAVINTTGLGVMLAFLLEQIGGKGLFLSLLVAAAASYLLGLSLSTAAVYVISATLVAPGLVALGVPVMAAHLFVLYMAMLSMISPPVAFACLATCGLTGASFSATCREALRFSVLIFWIPFVFIYNPGLLLIGSAWQIFVALATASAAALAASAALARTRDRLVEAVLYAGLAILVVWPMLPDWLRLVAAALVALWFSPIARGFRDRQPSQKAP</sequence>
<evidence type="ECO:0000313" key="1">
    <source>
        <dbReference type="EMBL" id="MBK1871269.1"/>
    </source>
</evidence>
<dbReference type="Proteomes" id="UP000616151">
    <property type="component" value="Unassembled WGS sequence"/>
</dbReference>
<name>A0ACC5RF54_9HYPH</name>
<comment type="caution">
    <text evidence="1">The sequence shown here is derived from an EMBL/GenBank/DDBJ whole genome shotgun (WGS) entry which is preliminary data.</text>
</comment>
<reference evidence="1" key="1">
    <citation type="submission" date="2021-01" db="EMBL/GenBank/DDBJ databases">
        <authorList>
            <person name="Sun Q."/>
        </authorList>
    </citation>
    <scope>NUCLEOTIDE SEQUENCE</scope>
    <source>
        <strain evidence="1">YIM B02566</strain>
    </source>
</reference>
<keyword evidence="2" id="KW-1185">Reference proteome</keyword>
<accession>A0ACC5RF54</accession>